<dbReference type="Proteomes" id="UP000019700">
    <property type="component" value="Genome"/>
</dbReference>
<dbReference type="RefSeq" id="YP_009021465.1">
    <property type="nucleotide sequence ID" value="NC_023859.1"/>
</dbReference>
<dbReference type="OrthoDB" id="41517at10239"/>
<organism evidence="1 2">
    <name type="scientific">Microbacterium phage vB_MoxS-ISF9</name>
    <dbReference type="NCBI Taxonomy" id="1458670"/>
    <lineage>
        <taxon>Viruses</taxon>
        <taxon>Duplodnaviria</taxon>
        <taxon>Heunggongvirae</taxon>
        <taxon>Uroviricota</taxon>
        <taxon>Caudoviricetes</taxon>
        <taxon>Farahnazvirus</taxon>
        <taxon>Farahnazvirus ISF9</taxon>
    </lineage>
</organism>
<dbReference type="EMBL" id="KJ173786">
    <property type="protein sequence ID" value="AHL18490.1"/>
    <property type="molecule type" value="Genomic_DNA"/>
</dbReference>
<reference evidence="1 2" key="1">
    <citation type="journal article" date="2014" name="Arch. Virol.">
        <title>Complete genome sequence of a novel phage, vB_MoxS-ISF9, infecting methylotrophic Microbacterium: first report of a virulent Microbacterium phage.</title>
        <authorList>
            <person name="Zamani I."/>
            <person name="Bouzari M."/>
            <person name="Emtiazi G."/>
            <person name="Ghasemi S.M."/>
            <person name="Chang H.I."/>
        </authorList>
    </citation>
    <scope>NUCLEOTIDE SEQUENCE [LARGE SCALE GENOMIC DNA]</scope>
</reference>
<evidence type="ECO:0000313" key="2">
    <source>
        <dbReference type="Proteomes" id="UP000019700"/>
    </source>
</evidence>
<sequence>MASVTIKISGLAGLERLANFDMKEALAESVDTALEAGEQAMKEAISTRGTGKTWSHPWYGRTGSMPGRVDTGDMLDDVRGVLTKKTKREAAGNLGWDEGSPDYYKFQEEGFNHVLTNETVEGMFALRDARDITENVLRSELEDIAGRF</sequence>
<gene>
    <name evidence="1" type="ORF">ISF9_020</name>
</gene>
<dbReference type="KEGG" id="vg:18938331"/>
<proteinExistence type="predicted"/>
<name>W8NNI9_9CAUD</name>
<accession>W8NNI9</accession>
<dbReference type="GeneID" id="18938331"/>
<protein>
    <submittedName>
        <fullName evidence="1">Uncharacterized protein</fullName>
    </submittedName>
</protein>
<evidence type="ECO:0000313" key="1">
    <source>
        <dbReference type="EMBL" id="AHL18490.1"/>
    </source>
</evidence>
<keyword evidence="2" id="KW-1185">Reference proteome</keyword>